<dbReference type="EMBL" id="JBIAMT010000006">
    <property type="protein sequence ID" value="MFF0500656.1"/>
    <property type="molecule type" value="Genomic_DNA"/>
</dbReference>
<proteinExistence type="predicted"/>
<accession>A0ABW6PBX6</accession>
<feature type="region of interest" description="Disordered" evidence="1">
    <location>
        <begin position="222"/>
        <end position="434"/>
    </location>
</feature>
<reference evidence="2 3" key="1">
    <citation type="submission" date="2024-10" db="EMBL/GenBank/DDBJ databases">
        <title>The Natural Products Discovery Center: Release of the First 8490 Sequenced Strains for Exploring Actinobacteria Biosynthetic Diversity.</title>
        <authorList>
            <person name="Kalkreuter E."/>
            <person name="Kautsar S.A."/>
            <person name="Yang D."/>
            <person name="Bader C.D."/>
            <person name="Teijaro C.N."/>
            <person name="Fluegel L."/>
            <person name="Davis C.M."/>
            <person name="Simpson J.R."/>
            <person name="Lauterbach L."/>
            <person name="Steele A.D."/>
            <person name="Gui C."/>
            <person name="Meng S."/>
            <person name="Li G."/>
            <person name="Viehrig K."/>
            <person name="Ye F."/>
            <person name="Su P."/>
            <person name="Kiefer A.F."/>
            <person name="Nichols A."/>
            <person name="Cepeda A.J."/>
            <person name="Yan W."/>
            <person name="Fan B."/>
            <person name="Jiang Y."/>
            <person name="Adhikari A."/>
            <person name="Zheng C.-J."/>
            <person name="Schuster L."/>
            <person name="Cowan T.M."/>
            <person name="Smanski M.J."/>
            <person name="Chevrette M.G."/>
            <person name="De Carvalho L.P.S."/>
            <person name="Shen B."/>
        </authorList>
    </citation>
    <scope>NUCLEOTIDE SEQUENCE [LARGE SCALE GENOMIC DNA]</scope>
    <source>
        <strain evidence="2 3">NPDC004119</strain>
    </source>
</reference>
<evidence type="ECO:0000313" key="3">
    <source>
        <dbReference type="Proteomes" id="UP001601442"/>
    </source>
</evidence>
<comment type="caution">
    <text evidence="2">The sequence shown here is derived from an EMBL/GenBank/DDBJ whole genome shotgun (WGS) entry which is preliminary data.</text>
</comment>
<evidence type="ECO:0008006" key="4">
    <source>
        <dbReference type="Google" id="ProtNLM"/>
    </source>
</evidence>
<feature type="compositionally biased region" description="Gly residues" evidence="1">
    <location>
        <begin position="383"/>
        <end position="392"/>
    </location>
</feature>
<feature type="compositionally biased region" description="Low complexity" evidence="1">
    <location>
        <begin position="316"/>
        <end position="330"/>
    </location>
</feature>
<sequence>MSYLPEGFGSFVGEVLTNWTQGRDPSHIQNPYELQGKFNTTRDGVRNDARAIGFEGEFRTPSVQTTDNFERHDLATLREKVDKIDLEAVNNLKDAWNKIGTQETTSLTTFQQAMSKATNEGIWRGQSRNAAAKAVTDYTSQASKVAKAAALTSNKLAELATGLAPTKSLVPHVPGHRSGVSNAVNLVVGKGWRDDVTAYNNAYTEAKRVLTTVYAPVVHESDTGVPVIPKPNTQDPAGPGDQPPPSSWRPGGNGPGPSGPGGTHDPNQPKPGDQNQNGQGSNSQTSQTNPSGNGQSDGSQNAGDQARTDPSSATTPSGLGPSSLGSSGSSLPGGSGSGLGGGLGGANGPNGHGSSVPGGVQPGALAGAGGRAAASAARAGASGMPGMGGAGRGKGDKEEERTKSVADYLINQENGDELTGIPDLPKTVPPVIGE</sequence>
<evidence type="ECO:0000313" key="2">
    <source>
        <dbReference type="EMBL" id="MFF0500656.1"/>
    </source>
</evidence>
<feature type="compositionally biased region" description="Low complexity" evidence="1">
    <location>
        <begin position="271"/>
        <end position="293"/>
    </location>
</feature>
<feature type="compositionally biased region" description="Low complexity" evidence="1">
    <location>
        <begin position="371"/>
        <end position="382"/>
    </location>
</feature>
<keyword evidence="3" id="KW-1185">Reference proteome</keyword>
<feature type="compositionally biased region" description="Polar residues" evidence="1">
    <location>
        <begin position="294"/>
        <end position="315"/>
    </location>
</feature>
<feature type="compositionally biased region" description="Basic and acidic residues" evidence="1">
    <location>
        <begin position="393"/>
        <end position="404"/>
    </location>
</feature>
<protein>
    <recommendedName>
        <fullName evidence="4">PPE family domain-containing protein</fullName>
    </recommendedName>
</protein>
<name>A0ABW6PBX6_9NOCA</name>
<feature type="compositionally biased region" description="Gly residues" evidence="1">
    <location>
        <begin position="331"/>
        <end position="351"/>
    </location>
</feature>
<dbReference type="Proteomes" id="UP001601442">
    <property type="component" value="Unassembled WGS sequence"/>
</dbReference>
<organism evidence="2 3">
    <name type="scientific">Nocardia aobensis</name>
    <dbReference type="NCBI Taxonomy" id="257277"/>
    <lineage>
        <taxon>Bacteria</taxon>
        <taxon>Bacillati</taxon>
        <taxon>Actinomycetota</taxon>
        <taxon>Actinomycetes</taxon>
        <taxon>Mycobacteriales</taxon>
        <taxon>Nocardiaceae</taxon>
        <taxon>Nocardia</taxon>
    </lineage>
</organism>
<feature type="compositionally biased region" description="Gly residues" evidence="1">
    <location>
        <begin position="251"/>
        <end position="262"/>
    </location>
</feature>
<gene>
    <name evidence="2" type="ORF">ACFYU5_29955</name>
</gene>
<evidence type="ECO:0000256" key="1">
    <source>
        <dbReference type="SAM" id="MobiDB-lite"/>
    </source>
</evidence>
<dbReference type="RefSeq" id="WP_387400185.1">
    <property type="nucleotide sequence ID" value="NZ_JBIAMT010000006.1"/>
</dbReference>